<comment type="caution">
    <text evidence="1">The sequence shown here is derived from an EMBL/GenBank/DDBJ whole genome shotgun (WGS) entry which is preliminary data.</text>
</comment>
<reference evidence="1 2" key="1">
    <citation type="submission" date="2019-04" db="EMBL/GenBank/DDBJ databases">
        <title>Pedobacter sp. AR-2-6 sp. nov., isolated from Arctic soil.</title>
        <authorList>
            <person name="Dahal R.H."/>
            <person name="Kim D.-U."/>
        </authorList>
    </citation>
    <scope>NUCLEOTIDE SEQUENCE [LARGE SCALE GENOMIC DNA]</scope>
    <source>
        <strain evidence="1 2">AR-2-6</strain>
    </source>
</reference>
<sequence>MGYSTEQREKNQALINDQMANCSNEDRGDVSRQCNMAWANEEDTKALIAAKKQEISLRASDEEMDEIFKNLGI</sequence>
<evidence type="ECO:0000313" key="1">
    <source>
        <dbReference type="EMBL" id="TKC01231.1"/>
    </source>
</evidence>
<proteinExistence type="predicted"/>
<dbReference type="AlphaFoldDB" id="A0A4U1C711"/>
<gene>
    <name evidence="1" type="ORF">FA045_08275</name>
</gene>
<accession>A0A4U1C711</accession>
<keyword evidence="2" id="KW-1185">Reference proteome</keyword>
<dbReference type="RefSeq" id="WP_136876419.1">
    <property type="nucleotide sequence ID" value="NZ_SWBO01000004.1"/>
</dbReference>
<dbReference type="EMBL" id="SWBO01000004">
    <property type="protein sequence ID" value="TKC01231.1"/>
    <property type="molecule type" value="Genomic_DNA"/>
</dbReference>
<organism evidence="1 2">
    <name type="scientific">Pedobacter cryotolerans</name>
    <dbReference type="NCBI Taxonomy" id="2571270"/>
    <lineage>
        <taxon>Bacteria</taxon>
        <taxon>Pseudomonadati</taxon>
        <taxon>Bacteroidota</taxon>
        <taxon>Sphingobacteriia</taxon>
        <taxon>Sphingobacteriales</taxon>
        <taxon>Sphingobacteriaceae</taxon>
        <taxon>Pedobacter</taxon>
    </lineage>
</organism>
<evidence type="ECO:0000313" key="2">
    <source>
        <dbReference type="Proteomes" id="UP000310477"/>
    </source>
</evidence>
<name>A0A4U1C711_9SPHI</name>
<dbReference type="Proteomes" id="UP000310477">
    <property type="component" value="Unassembled WGS sequence"/>
</dbReference>
<protein>
    <submittedName>
        <fullName evidence="1">Uncharacterized protein</fullName>
    </submittedName>
</protein>